<dbReference type="Pfam" id="PF12680">
    <property type="entry name" value="SnoaL_2"/>
    <property type="match status" value="1"/>
</dbReference>
<gene>
    <name evidence="2" type="ORF">A8L45_08725</name>
</gene>
<dbReference type="InterPro" id="IPR037401">
    <property type="entry name" value="SnoaL-like"/>
</dbReference>
<proteinExistence type="predicted"/>
<dbReference type="EMBL" id="LYBM01000012">
    <property type="protein sequence ID" value="ODA33893.1"/>
    <property type="molecule type" value="Genomic_DNA"/>
</dbReference>
<reference evidence="2 3" key="1">
    <citation type="submission" date="2016-05" db="EMBL/GenBank/DDBJ databases">
        <title>Genomic Taxonomy of the Vibrionaceae.</title>
        <authorList>
            <person name="Gomez-Gil B."/>
            <person name="Enciso-Ibarra J."/>
        </authorList>
    </citation>
    <scope>NUCLEOTIDE SEQUENCE [LARGE SCALE GENOMIC DNA]</scope>
    <source>
        <strain evidence="2 3">CAIM 1920</strain>
    </source>
</reference>
<protein>
    <recommendedName>
        <fullName evidence="1">SnoaL-like domain-containing protein</fullName>
    </recommendedName>
</protein>
<comment type="caution">
    <text evidence="2">The sequence shown here is derived from an EMBL/GenBank/DDBJ whole genome shotgun (WGS) entry which is preliminary data.</text>
</comment>
<keyword evidence="3" id="KW-1185">Reference proteome</keyword>
<evidence type="ECO:0000313" key="3">
    <source>
        <dbReference type="Proteomes" id="UP000094936"/>
    </source>
</evidence>
<dbReference type="InterPro" id="IPR032710">
    <property type="entry name" value="NTF2-like_dom_sf"/>
</dbReference>
<name>A0A1C3EKX8_9GAMM</name>
<dbReference type="STRING" id="1080227.A8L45_08725"/>
<dbReference type="AlphaFoldDB" id="A0A1C3EKX8"/>
<evidence type="ECO:0000313" key="2">
    <source>
        <dbReference type="EMBL" id="ODA33893.1"/>
    </source>
</evidence>
<dbReference type="OrthoDB" id="9797498at2"/>
<feature type="domain" description="SnoaL-like" evidence="1">
    <location>
        <begin position="17"/>
        <end position="121"/>
    </location>
</feature>
<dbReference type="Proteomes" id="UP000094936">
    <property type="component" value="Unassembled WGS sequence"/>
</dbReference>
<dbReference type="SUPFAM" id="SSF54427">
    <property type="entry name" value="NTF2-like"/>
    <property type="match status" value="1"/>
</dbReference>
<accession>A0A1C3EKX8</accession>
<sequence>MSVQKAVQEENIALINTFFSLLAKRDILSLTEIASPEIIWHQPGENRFSGSHNGIMEVGMMMASMLTITQDNLDITPMANPMANNDLVSIPVRFEAKVEDKELTREGTDIFRVADGKIVEVWSFSSNQDEIDDFWAEIPNTTSIP</sequence>
<organism evidence="2 3">
    <name type="scientific">Veronia pacifica</name>
    <dbReference type="NCBI Taxonomy" id="1080227"/>
    <lineage>
        <taxon>Bacteria</taxon>
        <taxon>Pseudomonadati</taxon>
        <taxon>Pseudomonadota</taxon>
        <taxon>Gammaproteobacteria</taxon>
        <taxon>Vibrionales</taxon>
        <taxon>Vibrionaceae</taxon>
        <taxon>Veronia</taxon>
    </lineage>
</organism>
<dbReference type="Gene3D" id="3.10.450.50">
    <property type="match status" value="1"/>
</dbReference>
<dbReference type="RefSeq" id="WP_068901305.1">
    <property type="nucleotide sequence ID" value="NZ_JBHUIF010000004.1"/>
</dbReference>
<evidence type="ECO:0000259" key="1">
    <source>
        <dbReference type="Pfam" id="PF12680"/>
    </source>
</evidence>